<gene>
    <name evidence="2" type="ORF">GTW09_09055</name>
</gene>
<dbReference type="Proteomes" id="UP000478837">
    <property type="component" value="Unassembled WGS sequence"/>
</dbReference>
<feature type="signal peptide" evidence="1">
    <location>
        <begin position="1"/>
        <end position="21"/>
    </location>
</feature>
<keyword evidence="1" id="KW-0732">Signal</keyword>
<reference evidence="2 3" key="1">
    <citation type="submission" date="2020-01" db="EMBL/GenBank/DDBJ databases">
        <title>Genomes of bacteria type strains.</title>
        <authorList>
            <person name="Chen J."/>
            <person name="Zhu S."/>
            <person name="Yang J."/>
        </authorList>
    </citation>
    <scope>NUCLEOTIDE SEQUENCE [LARGE SCALE GENOMIC DNA]</scope>
    <source>
        <strain evidence="2 3">LMG 22958</strain>
    </source>
</reference>
<dbReference type="EMBL" id="JAAAWP010000004">
    <property type="protein sequence ID" value="NDW21664.1"/>
    <property type="molecule type" value="Genomic_DNA"/>
</dbReference>
<protein>
    <submittedName>
        <fullName evidence="2">DUF3718 domain-containing protein</fullName>
    </submittedName>
</protein>
<proteinExistence type="predicted"/>
<comment type="caution">
    <text evidence="2">The sequence shown here is derived from an EMBL/GenBank/DDBJ whole genome shotgun (WGS) entry which is preliminary data.</text>
</comment>
<evidence type="ECO:0000256" key="1">
    <source>
        <dbReference type="SAM" id="SignalP"/>
    </source>
</evidence>
<feature type="chain" id="PRO_5026881363" evidence="1">
    <location>
        <begin position="22"/>
        <end position="155"/>
    </location>
</feature>
<accession>A0A6L9MTU3</accession>
<name>A0A6L9MTU3_9ALTE</name>
<dbReference type="RefSeq" id="WP_071980257.1">
    <property type="nucleotide sequence ID" value="NZ_JAAAWP010000004.1"/>
</dbReference>
<keyword evidence="3" id="KW-1185">Reference proteome</keyword>
<evidence type="ECO:0000313" key="3">
    <source>
        <dbReference type="Proteomes" id="UP000478837"/>
    </source>
</evidence>
<evidence type="ECO:0000313" key="2">
    <source>
        <dbReference type="EMBL" id="NDW21664.1"/>
    </source>
</evidence>
<sequence length="155" mass="16878">MKLSTFAIALIASVTVAPSFAKNIQLQPVTENIETQACLTAANQGYQKAMRLVRANGFDADEFSASVRCNGESLRTFAFMYRNNVASTDAKKVALVAKNKNAASQACLEALSIGKDEALEKYGLSGETVICNHKDIADFVRAYKSKNVEVRMTEE</sequence>
<organism evidence="2 3">
    <name type="scientific">Alteromonas hispanica</name>
    <dbReference type="NCBI Taxonomy" id="315421"/>
    <lineage>
        <taxon>Bacteria</taxon>
        <taxon>Pseudomonadati</taxon>
        <taxon>Pseudomonadota</taxon>
        <taxon>Gammaproteobacteria</taxon>
        <taxon>Alteromonadales</taxon>
        <taxon>Alteromonadaceae</taxon>
        <taxon>Alteromonas/Salinimonas group</taxon>
        <taxon>Alteromonas</taxon>
    </lineage>
</organism>
<dbReference type="AlphaFoldDB" id="A0A6L9MTU3"/>